<dbReference type="InterPro" id="IPR015424">
    <property type="entry name" value="PyrdxlP-dep_Trfase"/>
</dbReference>
<dbReference type="InterPro" id="IPR050087">
    <property type="entry name" value="AON_synthase_class-II"/>
</dbReference>
<dbReference type="GO" id="GO:0030170">
    <property type="term" value="F:pyridoxal phosphate binding"/>
    <property type="evidence" value="ECO:0007669"/>
    <property type="project" value="InterPro"/>
</dbReference>
<evidence type="ECO:0000259" key="7">
    <source>
        <dbReference type="Pfam" id="PF00155"/>
    </source>
</evidence>
<dbReference type="Pfam" id="PF00155">
    <property type="entry name" value="Aminotran_1_2"/>
    <property type="match status" value="1"/>
</dbReference>
<evidence type="ECO:0000256" key="5">
    <source>
        <dbReference type="ARBA" id="ARBA00022898"/>
    </source>
</evidence>
<sequence>MLIGTRSINQTLSERIAAYQQAGLLRQLRTADEFVDFCSNDYLGFARSASLRQAIQQADLHSDVFRTGATGSRLLAGQSTLADEVEQELAQFYRTEAALIFNSGYDANIGLLACLPKAGNTLLTDELIHASMIDGARLSYATRDRFKHNDLADLTLKLQQAARQDGQIFVAVESVYSMDGDRAPLTDLADLCDQYGAALLVDEAHATGVYGSGPNGQWGEGLVVAMGLQDRVFARVHTFGKALGVHGAAVVGPAILRQYLINFARPFIYTTALPPHSLLAIRCAHAHVEQNPGASHQLHKQLAYFRQRVGEVLPDTTWTDSQSPIQCLLIAGNERARAVAAEAQRIGLDVRAILSPTVPAGQERLRLCIHAFNTTNEIDNLLAILKKALADNSTND</sequence>
<dbReference type="Gene3D" id="3.90.1150.10">
    <property type="entry name" value="Aspartate Aminotransferase, domain 1"/>
    <property type="match status" value="1"/>
</dbReference>
<evidence type="ECO:0000256" key="3">
    <source>
        <dbReference type="ARBA" id="ARBA00010008"/>
    </source>
</evidence>
<organism evidence="8 9">
    <name type="scientific">Spirosoma radiotolerans</name>
    <dbReference type="NCBI Taxonomy" id="1379870"/>
    <lineage>
        <taxon>Bacteria</taxon>
        <taxon>Pseudomonadati</taxon>
        <taxon>Bacteroidota</taxon>
        <taxon>Cytophagia</taxon>
        <taxon>Cytophagales</taxon>
        <taxon>Cytophagaceae</taxon>
        <taxon>Spirosoma</taxon>
    </lineage>
</organism>
<reference evidence="8 9" key="1">
    <citation type="journal article" date="2014" name="Curr. Microbiol.">
        <title>Spirosoma radiotolerans sp. nov., a gamma-radiation-resistant bacterium isolated from gamma ray-irradiated soil.</title>
        <authorList>
            <person name="Lee J.J."/>
            <person name="Srinivasan S."/>
            <person name="Lim S."/>
            <person name="Joe M."/>
            <person name="Im S."/>
            <person name="Bae S.I."/>
            <person name="Park K.R."/>
            <person name="Han J.H."/>
            <person name="Park S.H."/>
            <person name="Joo B.M."/>
            <person name="Park S.J."/>
            <person name="Kim M.K."/>
        </authorList>
    </citation>
    <scope>NUCLEOTIDE SEQUENCE [LARGE SCALE GENOMIC DNA]</scope>
    <source>
        <strain evidence="8 9">DG5A</strain>
    </source>
</reference>
<name>A0A0E3VAD8_9BACT</name>
<dbReference type="PANTHER" id="PTHR13693">
    <property type="entry name" value="CLASS II AMINOTRANSFERASE/8-AMINO-7-OXONONANOATE SYNTHASE"/>
    <property type="match status" value="1"/>
</dbReference>
<evidence type="ECO:0000256" key="6">
    <source>
        <dbReference type="RuleBase" id="RU003693"/>
    </source>
</evidence>
<dbReference type="Gene3D" id="3.40.640.10">
    <property type="entry name" value="Type I PLP-dependent aspartate aminotransferase-like (Major domain)"/>
    <property type="match status" value="1"/>
</dbReference>
<dbReference type="EMBL" id="CP010429">
    <property type="protein sequence ID" value="AKD57981.1"/>
    <property type="molecule type" value="Genomic_DNA"/>
</dbReference>
<evidence type="ECO:0000256" key="4">
    <source>
        <dbReference type="ARBA" id="ARBA00022679"/>
    </source>
</evidence>
<gene>
    <name evidence="8" type="ORF">SD10_26815</name>
</gene>
<comment type="cofactor">
    <cofactor evidence="1 6">
        <name>pyridoxal 5'-phosphate</name>
        <dbReference type="ChEBI" id="CHEBI:597326"/>
    </cofactor>
</comment>
<dbReference type="AlphaFoldDB" id="A0A0E3VAD8"/>
<keyword evidence="5 6" id="KW-0663">Pyridoxal phosphate</keyword>
<dbReference type="PANTHER" id="PTHR13693:SF77">
    <property type="entry name" value="8-AMINO-7-OXONONANOATE SYNTHASE"/>
    <property type="match status" value="1"/>
</dbReference>
<dbReference type="GO" id="GO:0009102">
    <property type="term" value="P:biotin biosynthetic process"/>
    <property type="evidence" value="ECO:0007669"/>
    <property type="project" value="TreeGrafter"/>
</dbReference>
<comment type="pathway">
    <text evidence="2">Lipid metabolism.</text>
</comment>
<dbReference type="InterPro" id="IPR015422">
    <property type="entry name" value="PyrdxlP-dep_Trfase_small"/>
</dbReference>
<feature type="domain" description="Aminotransferase class I/classII large" evidence="7">
    <location>
        <begin position="33"/>
        <end position="383"/>
    </location>
</feature>
<evidence type="ECO:0000256" key="1">
    <source>
        <dbReference type="ARBA" id="ARBA00001933"/>
    </source>
</evidence>
<dbReference type="STRING" id="1379870.SD10_26815"/>
<dbReference type="PATRIC" id="fig|1379870.5.peg.5791"/>
<evidence type="ECO:0000313" key="8">
    <source>
        <dbReference type="EMBL" id="AKD57981.1"/>
    </source>
</evidence>
<proteinExistence type="inferred from homology"/>
<evidence type="ECO:0000313" key="9">
    <source>
        <dbReference type="Proteomes" id="UP000033054"/>
    </source>
</evidence>
<accession>A0A0E3VAD8</accession>
<keyword evidence="4" id="KW-0808">Transferase</keyword>
<dbReference type="GO" id="GO:0016740">
    <property type="term" value="F:transferase activity"/>
    <property type="evidence" value="ECO:0007669"/>
    <property type="project" value="UniProtKB-KW"/>
</dbReference>
<dbReference type="KEGG" id="srd:SD10_26815"/>
<dbReference type="PROSITE" id="PS00599">
    <property type="entry name" value="AA_TRANSFER_CLASS_2"/>
    <property type="match status" value="1"/>
</dbReference>
<keyword evidence="9" id="KW-1185">Reference proteome</keyword>
<protein>
    <submittedName>
        <fullName evidence="8">8-amino-7-oxononanoate synthase</fullName>
    </submittedName>
</protein>
<dbReference type="Proteomes" id="UP000033054">
    <property type="component" value="Chromosome"/>
</dbReference>
<dbReference type="SUPFAM" id="SSF53383">
    <property type="entry name" value="PLP-dependent transferases"/>
    <property type="match status" value="1"/>
</dbReference>
<evidence type="ECO:0000256" key="2">
    <source>
        <dbReference type="ARBA" id="ARBA00005189"/>
    </source>
</evidence>
<dbReference type="InterPro" id="IPR004839">
    <property type="entry name" value="Aminotransferase_I/II_large"/>
</dbReference>
<dbReference type="OrthoDB" id="9807157at2"/>
<dbReference type="InterPro" id="IPR015421">
    <property type="entry name" value="PyrdxlP-dep_Trfase_major"/>
</dbReference>
<dbReference type="InterPro" id="IPR001917">
    <property type="entry name" value="Aminotrans_II_pyridoxalP_BS"/>
</dbReference>
<comment type="similarity">
    <text evidence="3">Belongs to the class-II pyridoxal-phosphate-dependent aminotransferase family. BioF subfamily.</text>
</comment>
<dbReference type="RefSeq" id="WP_046578325.1">
    <property type="nucleotide sequence ID" value="NZ_CP010429.1"/>
</dbReference>
<dbReference type="HOGENOM" id="CLU_015846_11_2_10"/>